<evidence type="ECO:0008006" key="3">
    <source>
        <dbReference type="Google" id="ProtNLM"/>
    </source>
</evidence>
<protein>
    <recommendedName>
        <fullName evidence="3">Reverse transcriptase zinc-binding domain-containing protein</fullName>
    </recommendedName>
</protein>
<name>A0A8X7P0E7_BRACI</name>
<accession>A0A8X7P0E7</accession>
<dbReference type="OrthoDB" id="1112953at2759"/>
<sequence>MLQLKHLLPIFLRCSIGNGFTASFWYDFWTELGPLHLLFRSTASRSFRLPISATVADATRDSHWKLPPARSENAVTLQIIISTTPVPSPINASDSYLWRLHTGGFGFISSPPSDILAAVSMCLSYNGIYASQSIILKLLLRVLVYSLWRERNGRIFRDLNHHPLGFFRMVDRQMRDRLMSLSPGPSDVHSLLELYFWFVVSFS</sequence>
<dbReference type="Proteomes" id="UP000886595">
    <property type="component" value="Unassembled WGS sequence"/>
</dbReference>
<gene>
    <name evidence="1" type="ORF">Bca52824_096049</name>
</gene>
<keyword evidence="2" id="KW-1185">Reference proteome</keyword>
<evidence type="ECO:0000313" key="2">
    <source>
        <dbReference type="Proteomes" id="UP000886595"/>
    </source>
</evidence>
<reference evidence="1 2" key="1">
    <citation type="submission" date="2020-02" db="EMBL/GenBank/DDBJ databases">
        <authorList>
            <person name="Ma Q."/>
            <person name="Huang Y."/>
            <person name="Song X."/>
            <person name="Pei D."/>
        </authorList>
    </citation>
    <scope>NUCLEOTIDE SEQUENCE [LARGE SCALE GENOMIC DNA]</scope>
    <source>
        <strain evidence="1">Sxm20200214</strain>
        <tissue evidence="1">Leaf</tissue>
    </source>
</reference>
<dbReference type="AlphaFoldDB" id="A0A8X7P0E7"/>
<comment type="caution">
    <text evidence="1">The sequence shown here is derived from an EMBL/GenBank/DDBJ whole genome shotgun (WGS) entry which is preliminary data.</text>
</comment>
<dbReference type="EMBL" id="JAAMPC010000661">
    <property type="protein sequence ID" value="KAG2242107.1"/>
    <property type="molecule type" value="Genomic_DNA"/>
</dbReference>
<organism evidence="1 2">
    <name type="scientific">Brassica carinata</name>
    <name type="common">Ethiopian mustard</name>
    <name type="synonym">Abyssinian cabbage</name>
    <dbReference type="NCBI Taxonomy" id="52824"/>
    <lineage>
        <taxon>Eukaryota</taxon>
        <taxon>Viridiplantae</taxon>
        <taxon>Streptophyta</taxon>
        <taxon>Embryophyta</taxon>
        <taxon>Tracheophyta</taxon>
        <taxon>Spermatophyta</taxon>
        <taxon>Magnoliopsida</taxon>
        <taxon>eudicotyledons</taxon>
        <taxon>Gunneridae</taxon>
        <taxon>Pentapetalae</taxon>
        <taxon>rosids</taxon>
        <taxon>malvids</taxon>
        <taxon>Brassicales</taxon>
        <taxon>Brassicaceae</taxon>
        <taxon>Brassiceae</taxon>
        <taxon>Brassica</taxon>
    </lineage>
</organism>
<evidence type="ECO:0000313" key="1">
    <source>
        <dbReference type="EMBL" id="KAG2242107.1"/>
    </source>
</evidence>
<proteinExistence type="predicted"/>